<name>A0A5C8PC17_9HYPH</name>
<dbReference type="Proteomes" id="UP000321638">
    <property type="component" value="Unassembled WGS sequence"/>
</dbReference>
<reference evidence="1 2" key="1">
    <citation type="submission" date="2019-06" db="EMBL/GenBank/DDBJ databases">
        <title>New taxonomy in bacterial strain CC-CFT640, isolated from vineyard.</title>
        <authorList>
            <person name="Lin S.-Y."/>
            <person name="Tsai C.-F."/>
            <person name="Young C.-C."/>
        </authorList>
    </citation>
    <scope>NUCLEOTIDE SEQUENCE [LARGE SCALE GENOMIC DNA]</scope>
    <source>
        <strain evidence="1 2">CC-CFT640</strain>
    </source>
</reference>
<evidence type="ECO:0008006" key="3">
    <source>
        <dbReference type="Google" id="ProtNLM"/>
    </source>
</evidence>
<proteinExistence type="predicted"/>
<evidence type="ECO:0000313" key="1">
    <source>
        <dbReference type="EMBL" id="TXL71249.1"/>
    </source>
</evidence>
<protein>
    <recommendedName>
        <fullName evidence="3">Anti-sigma factor</fullName>
    </recommendedName>
</protein>
<dbReference type="OrthoDB" id="7375667at2"/>
<sequence length="177" mass="18385">MSDRDPVGTDADRALWARLKAGAPATRAARLPPVFDEELAAWLDGRLAPDAAARVEARLAADPAMLDLALDAAAAVQEAAVPAPDRLVARAQALVGFDVEQQKARPPAGPLAWLARWRRSLEIAVVAGAFAVVCVTGFSLGGGVQEAFASDTAEVADFIPAPLTASEIGFFVDQGGQ</sequence>
<comment type="caution">
    <text evidence="1">The sequence shown here is derived from an EMBL/GenBank/DDBJ whole genome shotgun (WGS) entry which is preliminary data.</text>
</comment>
<dbReference type="RefSeq" id="WP_147850871.1">
    <property type="nucleotide sequence ID" value="NZ_VDUZ01000046.1"/>
</dbReference>
<dbReference type="AlphaFoldDB" id="A0A5C8PC17"/>
<accession>A0A5C8PC17</accession>
<dbReference type="EMBL" id="VDUZ01000046">
    <property type="protein sequence ID" value="TXL71249.1"/>
    <property type="molecule type" value="Genomic_DNA"/>
</dbReference>
<organism evidence="1 2">
    <name type="scientific">Vineibacter terrae</name>
    <dbReference type="NCBI Taxonomy" id="2586908"/>
    <lineage>
        <taxon>Bacteria</taxon>
        <taxon>Pseudomonadati</taxon>
        <taxon>Pseudomonadota</taxon>
        <taxon>Alphaproteobacteria</taxon>
        <taxon>Hyphomicrobiales</taxon>
        <taxon>Vineibacter</taxon>
    </lineage>
</organism>
<gene>
    <name evidence="1" type="ORF">FHP25_30985</name>
</gene>
<evidence type="ECO:0000313" key="2">
    <source>
        <dbReference type="Proteomes" id="UP000321638"/>
    </source>
</evidence>
<keyword evidence="2" id="KW-1185">Reference proteome</keyword>